<evidence type="ECO:0000313" key="1">
    <source>
        <dbReference type="EMBL" id="AZS30842.1"/>
    </source>
</evidence>
<dbReference type="EMBL" id="CP032819">
    <property type="protein sequence ID" value="AZS30842.1"/>
    <property type="molecule type" value="Genomic_DNA"/>
</dbReference>
<evidence type="ECO:0000313" key="2">
    <source>
        <dbReference type="Proteomes" id="UP000270673"/>
    </source>
</evidence>
<dbReference type="AlphaFoldDB" id="A0A3Q9IR64"/>
<dbReference type="Proteomes" id="UP000270673">
    <property type="component" value="Chromosome"/>
</dbReference>
<organism evidence="1 2">
    <name type="scientific">Butyricimonas faecalis</name>
    <dbReference type="NCBI Taxonomy" id="2093856"/>
    <lineage>
        <taxon>Bacteria</taxon>
        <taxon>Pseudomonadati</taxon>
        <taxon>Bacteroidota</taxon>
        <taxon>Bacteroidia</taxon>
        <taxon>Bacteroidales</taxon>
        <taxon>Odoribacteraceae</taxon>
        <taxon>Butyricimonas</taxon>
    </lineage>
</organism>
<keyword evidence="2" id="KW-1185">Reference proteome</keyword>
<accession>A0A3Q9IR64</accession>
<dbReference type="KEGG" id="buy:D8S85_15680"/>
<protein>
    <submittedName>
        <fullName evidence="1">Uncharacterized protein</fullName>
    </submittedName>
</protein>
<dbReference type="RefSeq" id="WP_106481401.1">
    <property type="nucleotide sequence ID" value="NZ_CP032819.1"/>
</dbReference>
<proteinExistence type="predicted"/>
<reference evidence="1 2" key="1">
    <citation type="submission" date="2018-10" db="EMBL/GenBank/DDBJ databases">
        <title>Butyricimonas faecalis sp. nov., isolated from human faeces and emended description of the genus Butyricimonas.</title>
        <authorList>
            <person name="Le Roy T."/>
            <person name="Van der Smissen P."/>
            <person name="Paquot A."/>
            <person name="Delzenne N."/>
            <person name="Muccioli G."/>
            <person name="Collet J.-F."/>
            <person name="Cani P.D."/>
        </authorList>
    </citation>
    <scope>NUCLEOTIDE SEQUENCE [LARGE SCALE GENOMIC DNA]</scope>
    <source>
        <strain evidence="1 2">H184</strain>
    </source>
</reference>
<sequence length="89" mass="10287">MTTSERKRFDELQRRLSENPSSRMSFFANVTGIEQPELANNPYDNWARRATFENKAICMYLGIEYNEDDFTTSGEALARSWAQSLPGKE</sequence>
<gene>
    <name evidence="1" type="ORF">D8S85_15680</name>
</gene>
<name>A0A3Q9IR64_9BACT</name>